<dbReference type="SUPFAM" id="SSF53383">
    <property type="entry name" value="PLP-dependent transferases"/>
    <property type="match status" value="1"/>
</dbReference>
<proteinExistence type="predicted"/>
<reference evidence="2" key="1">
    <citation type="journal article" date="2020" name="mSystems">
        <title>Genome- and Community-Level Interaction Insights into Carbon Utilization and Element Cycling Functions of Hydrothermarchaeota in Hydrothermal Sediment.</title>
        <authorList>
            <person name="Zhou Z."/>
            <person name="Liu Y."/>
            <person name="Xu W."/>
            <person name="Pan J."/>
            <person name="Luo Z.H."/>
            <person name="Li M."/>
        </authorList>
    </citation>
    <scope>NUCLEOTIDE SEQUENCE [LARGE SCALE GENOMIC DNA]</scope>
    <source>
        <strain evidence="2">SpSt-735</strain>
    </source>
</reference>
<keyword evidence="2" id="KW-0032">Aminotransferase</keyword>
<dbReference type="PANTHER" id="PTHR43510:SF1">
    <property type="entry name" value="AMINOTRANSFERASE FUNCTION, HYPOTHETICAL (EUROFUNG)"/>
    <property type="match status" value="1"/>
</dbReference>
<dbReference type="Pfam" id="PF00155">
    <property type="entry name" value="Aminotran_1_2"/>
    <property type="match status" value="1"/>
</dbReference>
<dbReference type="InterPro" id="IPR015421">
    <property type="entry name" value="PyrdxlP-dep_Trfase_major"/>
</dbReference>
<keyword evidence="2" id="KW-0808">Transferase</keyword>
<dbReference type="GO" id="GO:0008483">
    <property type="term" value="F:transaminase activity"/>
    <property type="evidence" value="ECO:0007669"/>
    <property type="project" value="UniProtKB-KW"/>
</dbReference>
<organism evidence="2">
    <name type="scientific">Thermofilum pendens</name>
    <dbReference type="NCBI Taxonomy" id="2269"/>
    <lineage>
        <taxon>Archaea</taxon>
        <taxon>Thermoproteota</taxon>
        <taxon>Thermoprotei</taxon>
        <taxon>Thermofilales</taxon>
        <taxon>Thermofilaceae</taxon>
        <taxon>Thermofilum</taxon>
    </lineage>
</organism>
<dbReference type="GO" id="GO:0030170">
    <property type="term" value="F:pyridoxal phosphate binding"/>
    <property type="evidence" value="ECO:0007669"/>
    <property type="project" value="InterPro"/>
</dbReference>
<accession>A0A7C4B9F4</accession>
<dbReference type="InterPro" id="IPR004839">
    <property type="entry name" value="Aminotransferase_I/II_large"/>
</dbReference>
<name>A0A7C4B9F4_THEPE</name>
<dbReference type="Gene3D" id="3.40.640.10">
    <property type="entry name" value="Type I PLP-dependent aspartate aminotransferase-like (Major domain)"/>
    <property type="match status" value="1"/>
</dbReference>
<protein>
    <submittedName>
        <fullName evidence="2">Aminotransferase class I/II-fold pyridoxal phosphate-dependent enzyme</fullName>
    </submittedName>
</protein>
<dbReference type="PANTHER" id="PTHR43510">
    <property type="entry name" value="AMINOTRANSFERASE FUNCTION, HYPOTHETICAL (EUROFUNG)"/>
    <property type="match status" value="1"/>
</dbReference>
<gene>
    <name evidence="2" type="ORF">ENV17_02595</name>
</gene>
<sequence length="126" mass="13671">MCNPNKPSATVLREKEVEELGEAARRAGVVLVFDEVYWGSELSGDRPSALEIAGKDVAVSVCGLSEVYGMPGLRLGWLAGRRELVERAWAVKDYVSIAPSVLSGRVTSAVLTQDNVRKLRSRAGRL</sequence>
<feature type="domain" description="Aminotransferase class I/classII large" evidence="1">
    <location>
        <begin position="2"/>
        <end position="118"/>
    </location>
</feature>
<dbReference type="InterPro" id="IPR015424">
    <property type="entry name" value="PyrdxlP-dep_Trfase"/>
</dbReference>
<comment type="caution">
    <text evidence="2">The sequence shown here is derived from an EMBL/GenBank/DDBJ whole genome shotgun (WGS) entry which is preliminary data.</text>
</comment>
<dbReference type="EMBL" id="DTFI01000072">
    <property type="protein sequence ID" value="HGI43262.1"/>
    <property type="molecule type" value="Genomic_DNA"/>
</dbReference>
<evidence type="ECO:0000313" key="2">
    <source>
        <dbReference type="EMBL" id="HGI43262.1"/>
    </source>
</evidence>
<evidence type="ECO:0000259" key="1">
    <source>
        <dbReference type="Pfam" id="PF00155"/>
    </source>
</evidence>
<dbReference type="AlphaFoldDB" id="A0A7C4B9F4"/>